<dbReference type="InterPro" id="IPR034741">
    <property type="entry name" value="Terpene_cyclase-like_1_C"/>
</dbReference>
<keyword evidence="7" id="KW-1185">Reference proteome</keyword>
<comment type="pathway">
    <text evidence="2">Secondary metabolite biosynthesis; terpenoid biosynthesis.</text>
</comment>
<dbReference type="InterPro" id="IPR036965">
    <property type="entry name" value="Terpene_synth_N_sf"/>
</dbReference>
<dbReference type="SUPFAM" id="SSF48576">
    <property type="entry name" value="Terpenoid synthases"/>
    <property type="match status" value="1"/>
</dbReference>
<feature type="domain" description="Terpene synthase N-terminal" evidence="4">
    <location>
        <begin position="79"/>
        <end position="253"/>
    </location>
</feature>
<comment type="caution">
    <text evidence="6">The sequence shown here is derived from an EMBL/GenBank/DDBJ whole genome shotgun (WGS) entry which is preliminary data.</text>
</comment>
<dbReference type="SUPFAM" id="SSF48239">
    <property type="entry name" value="Terpenoid cyclases/Protein prenyltransferases"/>
    <property type="match status" value="1"/>
</dbReference>
<dbReference type="GO" id="GO:0046872">
    <property type="term" value="F:metal ion binding"/>
    <property type="evidence" value="ECO:0007669"/>
    <property type="project" value="UniProtKB-KW"/>
</dbReference>
<dbReference type="InterPro" id="IPR001906">
    <property type="entry name" value="Terpene_synth_N"/>
</dbReference>
<dbReference type="Gene3D" id="1.50.10.130">
    <property type="entry name" value="Terpene synthase, N-terminal domain"/>
    <property type="match status" value="1"/>
</dbReference>
<evidence type="ECO:0000256" key="1">
    <source>
        <dbReference type="ARBA" id="ARBA00001946"/>
    </source>
</evidence>
<dbReference type="PANTHER" id="PTHR31225">
    <property type="entry name" value="OS04G0344100 PROTEIN-RELATED"/>
    <property type="match status" value="1"/>
</dbReference>
<dbReference type="GO" id="GO:0010333">
    <property type="term" value="F:terpene synthase activity"/>
    <property type="evidence" value="ECO:0007669"/>
    <property type="project" value="UniProtKB-ARBA"/>
</dbReference>
<dbReference type="GO" id="GO:0008299">
    <property type="term" value="P:isoprenoid biosynthetic process"/>
    <property type="evidence" value="ECO:0007669"/>
    <property type="project" value="UniProtKB-ARBA"/>
</dbReference>
<evidence type="ECO:0000259" key="5">
    <source>
        <dbReference type="Pfam" id="PF03936"/>
    </source>
</evidence>
<dbReference type="EMBL" id="JBJKTR010000021">
    <property type="protein sequence ID" value="KAL3329417.1"/>
    <property type="molecule type" value="Genomic_DNA"/>
</dbReference>
<dbReference type="SFLD" id="SFLDS00005">
    <property type="entry name" value="Isoprenoid_Synthase_Type_I"/>
    <property type="match status" value="1"/>
</dbReference>
<dbReference type="PANTHER" id="PTHR31225:SF176">
    <property type="entry name" value="(E,E)-GERMACRENE B SYNTHASE-LIKE"/>
    <property type="match status" value="1"/>
</dbReference>
<dbReference type="Pfam" id="PF03936">
    <property type="entry name" value="Terpene_synth_C"/>
    <property type="match status" value="1"/>
</dbReference>
<dbReference type="InterPro" id="IPR008930">
    <property type="entry name" value="Terpenoid_cyclase/PrenylTrfase"/>
</dbReference>
<evidence type="ECO:0000256" key="2">
    <source>
        <dbReference type="ARBA" id="ARBA00004721"/>
    </source>
</evidence>
<dbReference type="Gene3D" id="1.10.600.10">
    <property type="entry name" value="Farnesyl Diphosphate Synthase"/>
    <property type="match status" value="1"/>
</dbReference>
<keyword evidence="3" id="KW-0479">Metal-binding</keyword>
<dbReference type="Pfam" id="PF01397">
    <property type="entry name" value="Terpene_synth"/>
    <property type="match status" value="1"/>
</dbReference>
<dbReference type="CDD" id="cd00684">
    <property type="entry name" value="Terpene_cyclase_plant_C1"/>
    <property type="match status" value="1"/>
</dbReference>
<dbReference type="GO" id="GO:0006721">
    <property type="term" value="P:terpenoid metabolic process"/>
    <property type="evidence" value="ECO:0007669"/>
    <property type="project" value="UniProtKB-ARBA"/>
</dbReference>
<dbReference type="InterPro" id="IPR008949">
    <property type="entry name" value="Isoprenoid_synthase_dom_sf"/>
</dbReference>
<feature type="domain" description="Terpene synthase metal-binding" evidence="5">
    <location>
        <begin position="310"/>
        <end position="550"/>
    </location>
</feature>
<comment type="cofactor">
    <cofactor evidence="1">
        <name>Mg(2+)</name>
        <dbReference type="ChEBI" id="CHEBI:18420"/>
    </cofactor>
</comment>
<dbReference type="FunFam" id="1.50.10.130:FF:000001">
    <property type="entry name" value="Isoprene synthase, chloroplastic"/>
    <property type="match status" value="1"/>
</dbReference>
<organism evidence="6 7">
    <name type="scientific">Solanum stoloniferum</name>
    <dbReference type="NCBI Taxonomy" id="62892"/>
    <lineage>
        <taxon>Eukaryota</taxon>
        <taxon>Viridiplantae</taxon>
        <taxon>Streptophyta</taxon>
        <taxon>Embryophyta</taxon>
        <taxon>Tracheophyta</taxon>
        <taxon>Spermatophyta</taxon>
        <taxon>Magnoliopsida</taxon>
        <taxon>eudicotyledons</taxon>
        <taxon>Gunneridae</taxon>
        <taxon>Pentapetalae</taxon>
        <taxon>asterids</taxon>
        <taxon>lamiids</taxon>
        <taxon>Solanales</taxon>
        <taxon>Solanaceae</taxon>
        <taxon>Solanoideae</taxon>
        <taxon>Solaneae</taxon>
        <taxon>Solanum</taxon>
    </lineage>
</organism>
<protein>
    <submittedName>
        <fullName evidence="6">Uncharacterized protein</fullName>
    </submittedName>
</protein>
<sequence>TTIKTMVVSPNYSCNLGNVESKFLFNTSYSKLKVPHTIYSSYYTPLLNMSKLKISGEMVDSSITSTTTKRPLVNYHSTIWGDFFLSYTPQLTEISSKEKHEHEELKEKVRQMLVESPNNSTQKLVLIDTIQRLGVEYHFKNDIETSIQNIFEESQQSKNDDDLYIVALRFRLVRQQRHYMSSDVFKKFTNHDGTFKETLTKDVQGLLSLYEAAHLRAHGEEILEEALTFTVTHLESMGPKLGNSLKAQVSEALSHPIHTNLQRLLARKNIYIYENVESRNDLLLKFAKLDFNILQKVYQRELSELTRWWKNIDVANKFSYARDRLVESYFGAVGLHFEPQQSRARIMIGKLIAIINIVDDTFDAYATFDELVLFTNAIERCDISAMESVPPNLRHIYKVLMEFLNEIEDELKKEGKADRVYYAKVEMKKWIKSYFKEAQWLNACHFPKCEEYMENAITSIAIKLIATISLVCLEEFIITKETLEWVTSDSSILQASSVLSRLKDDIIGHHFEQQRAHIPSFFECYMKERGVSKQEAYIEVQKIMSNAWKDINTELFCPSQVPMFALEQAINPTRLTLSFQVNDFINTKGGFKDRVFSLLVDPIKI</sequence>
<name>A0ABD2RC86_9SOLN</name>
<dbReference type="SFLD" id="SFLDG01019">
    <property type="entry name" value="Terpene_Cyclase_Like_1_C_Termi"/>
    <property type="match status" value="1"/>
</dbReference>
<feature type="non-terminal residue" evidence="6">
    <location>
        <position position="1"/>
    </location>
</feature>
<evidence type="ECO:0000256" key="3">
    <source>
        <dbReference type="ARBA" id="ARBA00022723"/>
    </source>
</evidence>
<dbReference type="InterPro" id="IPR050148">
    <property type="entry name" value="Terpene_synthase-like"/>
</dbReference>
<evidence type="ECO:0000313" key="7">
    <source>
        <dbReference type="Proteomes" id="UP001627284"/>
    </source>
</evidence>
<proteinExistence type="predicted"/>
<evidence type="ECO:0000259" key="4">
    <source>
        <dbReference type="Pfam" id="PF01397"/>
    </source>
</evidence>
<gene>
    <name evidence="6" type="ORF">AABB24_036485</name>
</gene>
<accession>A0ABD2RC86</accession>
<reference evidence="6 7" key="1">
    <citation type="submission" date="2024-05" db="EMBL/GenBank/DDBJ databases">
        <title>De novo assembly of an allotetraploid wild potato.</title>
        <authorList>
            <person name="Hosaka A.J."/>
        </authorList>
    </citation>
    <scope>NUCLEOTIDE SEQUENCE [LARGE SCALE GENOMIC DNA]</scope>
    <source>
        <tissue evidence="6">Young leaves</tissue>
    </source>
</reference>
<evidence type="ECO:0000313" key="6">
    <source>
        <dbReference type="EMBL" id="KAL3329417.1"/>
    </source>
</evidence>
<dbReference type="AlphaFoldDB" id="A0ABD2RC86"/>
<dbReference type="Proteomes" id="UP001627284">
    <property type="component" value="Unassembled WGS sequence"/>
</dbReference>
<dbReference type="FunFam" id="1.10.600.10:FF:000007">
    <property type="entry name" value="Isoprene synthase, chloroplastic"/>
    <property type="match status" value="1"/>
</dbReference>
<dbReference type="InterPro" id="IPR044814">
    <property type="entry name" value="Terpene_cyclase_plant_C1"/>
</dbReference>
<dbReference type="InterPro" id="IPR005630">
    <property type="entry name" value="Terpene_synthase_metal-bd"/>
</dbReference>